<comment type="caution">
    <text evidence="1">The sequence shown here is derived from an EMBL/GenBank/DDBJ whole genome shotgun (WGS) entry which is preliminary data.</text>
</comment>
<dbReference type="OrthoDB" id="778454at2759"/>
<protein>
    <submittedName>
        <fullName evidence="1">Uncharacterized protein</fullName>
    </submittedName>
</protein>
<evidence type="ECO:0000313" key="2">
    <source>
        <dbReference type="Proteomes" id="UP000325315"/>
    </source>
</evidence>
<dbReference type="Proteomes" id="UP000325315">
    <property type="component" value="Unassembled WGS sequence"/>
</dbReference>
<organism evidence="1 2">
    <name type="scientific">Gossypium australe</name>
    <dbReference type="NCBI Taxonomy" id="47621"/>
    <lineage>
        <taxon>Eukaryota</taxon>
        <taxon>Viridiplantae</taxon>
        <taxon>Streptophyta</taxon>
        <taxon>Embryophyta</taxon>
        <taxon>Tracheophyta</taxon>
        <taxon>Spermatophyta</taxon>
        <taxon>Magnoliopsida</taxon>
        <taxon>eudicotyledons</taxon>
        <taxon>Gunneridae</taxon>
        <taxon>Pentapetalae</taxon>
        <taxon>rosids</taxon>
        <taxon>malvids</taxon>
        <taxon>Malvales</taxon>
        <taxon>Malvaceae</taxon>
        <taxon>Malvoideae</taxon>
        <taxon>Gossypium</taxon>
    </lineage>
</organism>
<dbReference type="PANTHER" id="PTHR33067:SF15">
    <property type="entry name" value="RNA-DIRECTED DNA POLYMERASE"/>
    <property type="match status" value="1"/>
</dbReference>
<dbReference type="AlphaFoldDB" id="A0A5B6WJY4"/>
<dbReference type="EMBL" id="SMMG02000003">
    <property type="protein sequence ID" value="KAA3481142.1"/>
    <property type="molecule type" value="Genomic_DNA"/>
</dbReference>
<keyword evidence="2" id="KW-1185">Reference proteome</keyword>
<sequence length="176" mass="20192">MKPSLPTIQPQFLGWLNQHQRGTKEKEILETLRNIKINIPLLDAIKQISQYAKFLKELRTKKQKLTRNERVSVGENVFAVSQWRMLVKCKDRGMFAIPCKICHLGIKKAMCDLGAYINLMSFSIYESLNVDRFIVHPEGVLEDVFVKANGLIFLTDFYMVKMEEDNAPGSSDILLG</sequence>
<gene>
    <name evidence="1" type="ORF">EPI10_021534</name>
</gene>
<evidence type="ECO:0000313" key="1">
    <source>
        <dbReference type="EMBL" id="KAA3481142.1"/>
    </source>
</evidence>
<dbReference type="PANTHER" id="PTHR33067">
    <property type="entry name" value="RNA-DIRECTED DNA POLYMERASE-RELATED"/>
    <property type="match status" value="1"/>
</dbReference>
<proteinExistence type="predicted"/>
<dbReference type="Gene3D" id="2.40.70.10">
    <property type="entry name" value="Acid Proteases"/>
    <property type="match status" value="1"/>
</dbReference>
<accession>A0A5B6WJY4</accession>
<dbReference type="InterPro" id="IPR021109">
    <property type="entry name" value="Peptidase_aspartic_dom_sf"/>
</dbReference>
<reference evidence="2" key="1">
    <citation type="journal article" date="2019" name="Plant Biotechnol. J.">
        <title>Genome sequencing of the Australian wild diploid species Gossypium australe highlights disease resistance and delayed gland morphogenesis.</title>
        <authorList>
            <person name="Cai Y."/>
            <person name="Cai X."/>
            <person name="Wang Q."/>
            <person name="Wang P."/>
            <person name="Zhang Y."/>
            <person name="Cai C."/>
            <person name="Xu Y."/>
            <person name="Wang K."/>
            <person name="Zhou Z."/>
            <person name="Wang C."/>
            <person name="Geng S."/>
            <person name="Li B."/>
            <person name="Dong Q."/>
            <person name="Hou Y."/>
            <person name="Wang H."/>
            <person name="Ai P."/>
            <person name="Liu Z."/>
            <person name="Yi F."/>
            <person name="Sun M."/>
            <person name="An G."/>
            <person name="Cheng J."/>
            <person name="Zhang Y."/>
            <person name="Shi Q."/>
            <person name="Xie Y."/>
            <person name="Shi X."/>
            <person name="Chang Y."/>
            <person name="Huang F."/>
            <person name="Chen Y."/>
            <person name="Hong S."/>
            <person name="Mi L."/>
            <person name="Sun Q."/>
            <person name="Zhang L."/>
            <person name="Zhou B."/>
            <person name="Peng R."/>
            <person name="Zhang X."/>
            <person name="Liu F."/>
        </authorList>
    </citation>
    <scope>NUCLEOTIDE SEQUENCE [LARGE SCALE GENOMIC DNA]</scope>
    <source>
        <strain evidence="2">cv. PA1801</strain>
    </source>
</reference>
<name>A0A5B6WJY4_9ROSI</name>